<dbReference type="OrthoDB" id="2965at2759"/>
<dbReference type="STRING" id="1109443.G4TR46"/>
<dbReference type="EMBL" id="CAFZ01000253">
    <property type="protein sequence ID" value="CCA73789.1"/>
    <property type="molecule type" value="Genomic_DNA"/>
</dbReference>
<keyword evidence="5 7" id="KW-0808">Transferase</keyword>
<comment type="caution">
    <text evidence="8">The sequence shown here is derived from an EMBL/GenBank/DDBJ whole genome shotgun (WGS) entry which is preliminary data.</text>
</comment>
<dbReference type="PANTHER" id="PTHR21058">
    <property type="entry name" value="6,7-DIMETHYL-8-RIBITYLLUMAZINE SYNTHASE DMRL SYNTHASE LUMAZINE SYNTHASE"/>
    <property type="match status" value="1"/>
</dbReference>
<dbReference type="GO" id="GO:0009231">
    <property type="term" value="P:riboflavin biosynthetic process"/>
    <property type="evidence" value="ECO:0007669"/>
    <property type="project" value="UniProtKB-UniPathway"/>
</dbReference>
<dbReference type="SUPFAM" id="SSF52121">
    <property type="entry name" value="Lumazine synthase"/>
    <property type="match status" value="1"/>
</dbReference>
<evidence type="ECO:0000256" key="7">
    <source>
        <dbReference type="RuleBase" id="RU003795"/>
    </source>
</evidence>
<protein>
    <recommendedName>
        <fullName evidence="3 7">6,7-dimethyl-8-ribityllumazine synthase</fullName>
        <shortName evidence="7">DMRL synthase</shortName>
        <ecNumber evidence="3 7">2.5.1.78</ecNumber>
    </recommendedName>
</protein>
<organism evidence="8 9">
    <name type="scientific">Serendipita indica (strain DSM 11827)</name>
    <name type="common">Root endophyte fungus</name>
    <name type="synonym">Piriformospora indica</name>
    <dbReference type="NCBI Taxonomy" id="1109443"/>
    <lineage>
        <taxon>Eukaryota</taxon>
        <taxon>Fungi</taxon>
        <taxon>Dikarya</taxon>
        <taxon>Basidiomycota</taxon>
        <taxon>Agaricomycotina</taxon>
        <taxon>Agaricomycetes</taxon>
        <taxon>Sebacinales</taxon>
        <taxon>Serendipitaceae</taxon>
        <taxon>Serendipita</taxon>
    </lineage>
</organism>
<sequence>MGFKGAPQAKQLDGSNLRIGIVHARWNQSIISALLEGVDTQLAKMGVRKENIVVQSVPGSFELPFACSKMIAASKTQTNTTMTATDLLASSSTNLAEDLKKASSTSLSTAFDAVIAVGVLIKGSTMHFEYISDAVTKGLMRVQLDSGVPVIFGVLTALTEEQALERAGISSNEEKNHNHGIDWASAAVEMALGTQEWTAGRFL</sequence>
<evidence type="ECO:0000256" key="3">
    <source>
        <dbReference type="ARBA" id="ARBA00012664"/>
    </source>
</evidence>
<evidence type="ECO:0000256" key="4">
    <source>
        <dbReference type="ARBA" id="ARBA00022619"/>
    </source>
</evidence>
<dbReference type="InParanoid" id="G4TR46"/>
<dbReference type="HAMAP" id="MF_00178">
    <property type="entry name" value="Lumazine_synth"/>
    <property type="match status" value="1"/>
</dbReference>
<keyword evidence="4 7" id="KW-0686">Riboflavin biosynthesis</keyword>
<accession>G4TR46</accession>
<dbReference type="FunFam" id="3.40.50.960:FF:000005">
    <property type="entry name" value="6,7-dimethyl-8-ribityllumazine synthase"/>
    <property type="match status" value="1"/>
</dbReference>
<dbReference type="InterPro" id="IPR034964">
    <property type="entry name" value="LS"/>
</dbReference>
<dbReference type="GO" id="GO:0005758">
    <property type="term" value="C:mitochondrial intermembrane space"/>
    <property type="evidence" value="ECO:0007669"/>
    <property type="project" value="TreeGrafter"/>
</dbReference>
<comment type="function">
    <text evidence="7">Catalyzes the formation of 6,7-dimethyl-8-ribityllumazine by condensation of 5-amino-6-(D-ribitylamino)uracil with 3,4-dihydroxy-2-butanone 4-phosphate. This is the penultimate step in the biosynthesis of riboflavin.</text>
</comment>
<dbReference type="FunCoup" id="G4TR46">
    <property type="interactions" value="106"/>
</dbReference>
<name>G4TR46_SERID</name>
<evidence type="ECO:0000256" key="6">
    <source>
        <dbReference type="ARBA" id="ARBA00048785"/>
    </source>
</evidence>
<gene>
    <name evidence="8" type="ORF">PIIN_07743</name>
</gene>
<keyword evidence="9" id="KW-1185">Reference proteome</keyword>
<evidence type="ECO:0000256" key="5">
    <source>
        <dbReference type="ARBA" id="ARBA00022679"/>
    </source>
</evidence>
<dbReference type="InterPro" id="IPR036467">
    <property type="entry name" value="LS/RS_sf"/>
</dbReference>
<comment type="pathway">
    <text evidence="1 7">Cofactor biosynthesis; riboflavin biosynthesis; riboflavin from 2-hydroxy-3-oxobutyl phosphate and 5-amino-6-(D-ribitylamino)uracil: step 1/2.</text>
</comment>
<dbReference type="GO" id="GO:0000906">
    <property type="term" value="F:6,7-dimethyl-8-ribityllumazine synthase activity"/>
    <property type="evidence" value="ECO:0007669"/>
    <property type="project" value="UniProtKB-EC"/>
</dbReference>
<dbReference type="UniPathway" id="UPA00275">
    <property type="reaction ID" value="UER00404"/>
</dbReference>
<dbReference type="Proteomes" id="UP000007148">
    <property type="component" value="Unassembled WGS sequence"/>
</dbReference>
<reference evidence="8 9" key="1">
    <citation type="journal article" date="2011" name="PLoS Pathog.">
        <title>Endophytic Life Strategies Decoded by Genome and Transcriptome Analyses of the Mutualistic Root Symbiont Piriformospora indica.</title>
        <authorList>
            <person name="Zuccaro A."/>
            <person name="Lahrmann U."/>
            <person name="Guldener U."/>
            <person name="Langen G."/>
            <person name="Pfiffi S."/>
            <person name="Biedenkopf D."/>
            <person name="Wong P."/>
            <person name="Samans B."/>
            <person name="Grimm C."/>
            <person name="Basiewicz M."/>
            <person name="Murat C."/>
            <person name="Martin F."/>
            <person name="Kogel K.H."/>
        </authorList>
    </citation>
    <scope>NUCLEOTIDE SEQUENCE [LARGE SCALE GENOMIC DNA]</scope>
    <source>
        <strain evidence="8 9">DSM 11827</strain>
    </source>
</reference>
<evidence type="ECO:0000313" key="9">
    <source>
        <dbReference type="Proteomes" id="UP000007148"/>
    </source>
</evidence>
<evidence type="ECO:0000256" key="2">
    <source>
        <dbReference type="ARBA" id="ARBA00007424"/>
    </source>
</evidence>
<dbReference type="eggNOG" id="KOG3243">
    <property type="taxonomic scope" value="Eukaryota"/>
</dbReference>
<proteinExistence type="inferred from homology"/>
<dbReference type="PANTHER" id="PTHR21058:SF0">
    <property type="entry name" value="6,7-DIMETHYL-8-RIBITYLLUMAZINE SYNTHASE"/>
    <property type="match status" value="1"/>
</dbReference>
<evidence type="ECO:0000313" key="8">
    <source>
        <dbReference type="EMBL" id="CCA73789.1"/>
    </source>
</evidence>
<comment type="similarity">
    <text evidence="2 7">Belongs to the DMRL synthase family.</text>
</comment>
<comment type="catalytic activity">
    <reaction evidence="6 7">
        <text>(2S)-2-hydroxy-3-oxobutyl phosphate + 5-amino-6-(D-ribitylamino)uracil = 6,7-dimethyl-8-(1-D-ribityl)lumazine + phosphate + 2 H2O + H(+)</text>
        <dbReference type="Rhea" id="RHEA:26152"/>
        <dbReference type="ChEBI" id="CHEBI:15377"/>
        <dbReference type="ChEBI" id="CHEBI:15378"/>
        <dbReference type="ChEBI" id="CHEBI:15934"/>
        <dbReference type="ChEBI" id="CHEBI:43474"/>
        <dbReference type="ChEBI" id="CHEBI:58201"/>
        <dbReference type="ChEBI" id="CHEBI:58830"/>
        <dbReference type="EC" id="2.5.1.78"/>
    </reaction>
</comment>
<dbReference type="Gene3D" id="3.40.50.960">
    <property type="entry name" value="Lumazine/riboflavin synthase"/>
    <property type="match status" value="1"/>
</dbReference>
<dbReference type="GO" id="GO:0009349">
    <property type="term" value="C:riboflavin synthase complex"/>
    <property type="evidence" value="ECO:0007669"/>
    <property type="project" value="UniProtKB-UniRule"/>
</dbReference>
<dbReference type="OMA" id="CQGVTQG"/>
<dbReference type="InterPro" id="IPR002180">
    <property type="entry name" value="LS/RS"/>
</dbReference>
<evidence type="ECO:0000256" key="1">
    <source>
        <dbReference type="ARBA" id="ARBA00004917"/>
    </source>
</evidence>
<dbReference type="Pfam" id="PF00885">
    <property type="entry name" value="DMRL_synthase"/>
    <property type="match status" value="2"/>
</dbReference>
<dbReference type="AlphaFoldDB" id="G4TR46"/>
<dbReference type="HOGENOM" id="CLU_089358_2_0_1"/>
<dbReference type="CDD" id="cd09209">
    <property type="entry name" value="Lumazine_synthase-I"/>
    <property type="match status" value="1"/>
</dbReference>
<dbReference type="EC" id="2.5.1.78" evidence="3 7"/>
<dbReference type="NCBIfam" id="TIGR00114">
    <property type="entry name" value="lumazine-synth"/>
    <property type="match status" value="1"/>
</dbReference>